<evidence type="ECO:0000256" key="1">
    <source>
        <dbReference type="SAM" id="MobiDB-lite"/>
    </source>
</evidence>
<feature type="compositionally biased region" description="Low complexity" evidence="1">
    <location>
        <begin position="265"/>
        <end position="278"/>
    </location>
</feature>
<keyword evidence="2" id="KW-0812">Transmembrane</keyword>
<evidence type="ECO:0000313" key="3">
    <source>
        <dbReference type="EMBL" id="RGD76781.1"/>
    </source>
</evidence>
<organism evidence="3 4">
    <name type="scientific">Faecalicoccus pleomorphus</name>
    <dbReference type="NCBI Taxonomy" id="1323"/>
    <lineage>
        <taxon>Bacteria</taxon>
        <taxon>Bacillati</taxon>
        <taxon>Bacillota</taxon>
        <taxon>Erysipelotrichia</taxon>
        <taxon>Erysipelotrichales</taxon>
        <taxon>Erysipelotrichaceae</taxon>
        <taxon>Faecalicoccus</taxon>
    </lineage>
</organism>
<accession>A0A3E3E5F6</accession>
<protein>
    <submittedName>
        <fullName evidence="3">Uncharacterized protein</fullName>
    </submittedName>
</protein>
<dbReference type="RefSeq" id="WP_117445987.1">
    <property type="nucleotide sequence ID" value="NZ_CALCIP010000038.1"/>
</dbReference>
<sequence>MKKKLISLLVIPILCLFAVCSFHFVKADTALGMVQVNLHTDGQLESSDVLKNMPITLTSTTDASQTFTLTCEDSSNVIKTKKTIPLGDYVVSFQLPENYVTLSGVYTNGPRTDTYVQNGNVVTLNQKFAYNMIYINIKEREEPQPVEKYGKVEVNLHTDGKLVESGVLKNMPVTLVSKEDPTKTYTLNCQDDSNRAKLENVPFGEYIVSFDIPEKYEVLDGEVGSGVMGNYLANGNTITIDNEYAYKQLYINVKEKKEAVTDNGSQNPESNENASSSNDSKKQESKDLNTDKKKSKSVKTAVFVNSLFFVSLSLFTGILTILFYKKTKKS</sequence>
<dbReference type="Proteomes" id="UP000260721">
    <property type="component" value="Unassembled WGS sequence"/>
</dbReference>
<feature type="transmembrane region" description="Helical" evidence="2">
    <location>
        <begin position="302"/>
        <end position="324"/>
    </location>
</feature>
<keyword evidence="2" id="KW-0472">Membrane</keyword>
<feature type="compositionally biased region" description="Basic and acidic residues" evidence="1">
    <location>
        <begin position="279"/>
        <end position="291"/>
    </location>
</feature>
<gene>
    <name evidence="3" type="ORF">DXC78_04920</name>
</gene>
<evidence type="ECO:0000313" key="4">
    <source>
        <dbReference type="Proteomes" id="UP000260721"/>
    </source>
</evidence>
<dbReference type="AlphaFoldDB" id="A0A3E3E5F6"/>
<proteinExistence type="predicted"/>
<reference evidence="3 4" key="1">
    <citation type="submission" date="2018-08" db="EMBL/GenBank/DDBJ databases">
        <title>A genome reference for cultivated species of the human gut microbiota.</title>
        <authorList>
            <person name="Zou Y."/>
            <person name="Xue W."/>
            <person name="Luo G."/>
        </authorList>
    </citation>
    <scope>NUCLEOTIDE SEQUENCE [LARGE SCALE GENOMIC DNA]</scope>
    <source>
        <strain evidence="3 4">TF08-11</strain>
    </source>
</reference>
<feature type="region of interest" description="Disordered" evidence="1">
    <location>
        <begin position="260"/>
        <end position="291"/>
    </location>
</feature>
<comment type="caution">
    <text evidence="3">The sequence shown here is derived from an EMBL/GenBank/DDBJ whole genome shotgun (WGS) entry which is preliminary data.</text>
</comment>
<keyword evidence="2" id="KW-1133">Transmembrane helix</keyword>
<evidence type="ECO:0000256" key="2">
    <source>
        <dbReference type="SAM" id="Phobius"/>
    </source>
</evidence>
<dbReference type="EMBL" id="QUSK01000009">
    <property type="protein sequence ID" value="RGD76781.1"/>
    <property type="molecule type" value="Genomic_DNA"/>
</dbReference>
<name>A0A3E3E5F6_9FIRM</name>